<proteinExistence type="predicted"/>
<dbReference type="OrthoDB" id="10003088at2"/>
<protein>
    <submittedName>
        <fullName evidence="1">Uncharacterized protein</fullName>
    </submittedName>
</protein>
<dbReference type="Proteomes" id="UP000266206">
    <property type="component" value="Unassembled WGS sequence"/>
</dbReference>
<dbReference type="RefSeq" id="WP_119516147.1">
    <property type="nucleotide sequence ID" value="NZ_NQYH01000005.1"/>
</dbReference>
<sequence>MMNAIPTSREDQLQLSRDLIKQIVLKPNEHNAPPKIGISLWVPFYDAARNKVRFLDVLKETWAKQGLRAFEGLIQEQSSDNNALFEINREPQTRFWLDTVTWLMQARNTLVLTPKELIEQINASVKEGCDETSARANEWLYRLGCLIENASEQEQFQPQSRPQRQAMRA</sequence>
<accession>A0A3A1YYI5</accession>
<organism evidence="1 2">
    <name type="scientific">Neopusillimonas maritima</name>
    <dbReference type="NCBI Taxonomy" id="2026239"/>
    <lineage>
        <taxon>Bacteria</taxon>
        <taxon>Pseudomonadati</taxon>
        <taxon>Pseudomonadota</taxon>
        <taxon>Betaproteobacteria</taxon>
        <taxon>Burkholderiales</taxon>
        <taxon>Alcaligenaceae</taxon>
        <taxon>Neopusillimonas</taxon>
    </lineage>
</organism>
<dbReference type="AlphaFoldDB" id="A0A3A1YYI5"/>
<comment type="caution">
    <text evidence="1">The sequence shown here is derived from an EMBL/GenBank/DDBJ whole genome shotgun (WGS) entry which is preliminary data.</text>
</comment>
<evidence type="ECO:0000313" key="1">
    <source>
        <dbReference type="EMBL" id="RIY41157.1"/>
    </source>
</evidence>
<gene>
    <name evidence="1" type="ORF">CJP73_08410</name>
</gene>
<dbReference type="EMBL" id="NQYH01000005">
    <property type="protein sequence ID" value="RIY41157.1"/>
    <property type="molecule type" value="Genomic_DNA"/>
</dbReference>
<name>A0A3A1YYI5_9BURK</name>
<evidence type="ECO:0000313" key="2">
    <source>
        <dbReference type="Proteomes" id="UP000266206"/>
    </source>
</evidence>
<reference evidence="1 2" key="1">
    <citation type="submission" date="2017-08" db="EMBL/GenBank/DDBJ databases">
        <title>Pusillimonas indicus sp. nov., a member of the family Alcaligenaceae isolated from surface seawater.</title>
        <authorList>
            <person name="Li J."/>
        </authorList>
    </citation>
    <scope>NUCLEOTIDE SEQUENCE [LARGE SCALE GENOMIC DNA]</scope>
    <source>
        <strain evidence="1 2">L52-1-41</strain>
    </source>
</reference>